<gene>
    <name evidence="1" type="ORF">THAOC_25085</name>
</gene>
<keyword evidence="2" id="KW-1185">Reference proteome</keyword>
<evidence type="ECO:0000313" key="1">
    <source>
        <dbReference type="EMBL" id="EJK55205.1"/>
    </source>
</evidence>
<name>K0RQ84_THAOC</name>
<reference evidence="1 2" key="1">
    <citation type="journal article" date="2012" name="Genome Biol.">
        <title>Genome and low-iron response of an oceanic diatom adapted to chronic iron limitation.</title>
        <authorList>
            <person name="Lommer M."/>
            <person name="Specht M."/>
            <person name="Roy A.S."/>
            <person name="Kraemer L."/>
            <person name="Andreson R."/>
            <person name="Gutowska M.A."/>
            <person name="Wolf J."/>
            <person name="Bergner S.V."/>
            <person name="Schilhabel M.B."/>
            <person name="Klostermeier U.C."/>
            <person name="Beiko R.G."/>
            <person name="Rosenstiel P."/>
            <person name="Hippler M."/>
            <person name="Laroche J."/>
        </authorList>
    </citation>
    <scope>NUCLEOTIDE SEQUENCE [LARGE SCALE GENOMIC DNA]</scope>
    <source>
        <strain evidence="1 2">CCMP1005</strain>
    </source>
</reference>
<proteinExistence type="predicted"/>
<protein>
    <recommendedName>
        <fullName evidence="3">B30.2/SPRY domain-containing protein</fullName>
    </recommendedName>
</protein>
<dbReference type="EMBL" id="AGNL01034551">
    <property type="protein sequence ID" value="EJK55205.1"/>
    <property type="molecule type" value="Genomic_DNA"/>
</dbReference>
<comment type="caution">
    <text evidence="1">The sequence shown here is derived from an EMBL/GenBank/DDBJ whole genome shotgun (WGS) entry which is preliminary data.</text>
</comment>
<dbReference type="AlphaFoldDB" id="K0RQ84"/>
<accession>K0RQ84</accession>
<sequence>MENDGMECSHGAAKRQRVSTVASTLASIDVLGHLATFLEAGELCQVRATCKALGYQEHAAFDGLSMADEAARRIFESASDDEKAMLPRHDGEGWIELYHHLLMLRTRLTFDQLVGRYIEYQEGNNRAAVRSNGESSASAICGHHVMRAGKHWATFDFGREDLGYHSVGVIRPLPGWDQRTLEEFHPINSRYWDDLRRERTSRWEGDVNFCYFYLSGNCWYSDWDETDQISNWEGFNNYDKEIDTLGMLLDFDSGTLSVYQNGQRVGILKDGLAGVYCWITCFRGFGRGAIGRGYDVIGA</sequence>
<evidence type="ECO:0000313" key="2">
    <source>
        <dbReference type="Proteomes" id="UP000266841"/>
    </source>
</evidence>
<dbReference type="Gene3D" id="2.60.120.920">
    <property type="match status" value="1"/>
</dbReference>
<organism evidence="1 2">
    <name type="scientific">Thalassiosira oceanica</name>
    <name type="common">Marine diatom</name>
    <dbReference type="NCBI Taxonomy" id="159749"/>
    <lineage>
        <taxon>Eukaryota</taxon>
        <taxon>Sar</taxon>
        <taxon>Stramenopiles</taxon>
        <taxon>Ochrophyta</taxon>
        <taxon>Bacillariophyta</taxon>
        <taxon>Coscinodiscophyceae</taxon>
        <taxon>Thalassiosirophycidae</taxon>
        <taxon>Thalassiosirales</taxon>
        <taxon>Thalassiosiraceae</taxon>
        <taxon>Thalassiosira</taxon>
    </lineage>
</organism>
<evidence type="ECO:0008006" key="3">
    <source>
        <dbReference type="Google" id="ProtNLM"/>
    </source>
</evidence>
<dbReference type="Proteomes" id="UP000266841">
    <property type="component" value="Unassembled WGS sequence"/>
</dbReference>
<dbReference type="InterPro" id="IPR043136">
    <property type="entry name" value="B30.2/SPRY_sf"/>
</dbReference>